<dbReference type="InterPro" id="IPR052061">
    <property type="entry name" value="PTE-AB_protein"/>
</dbReference>
<name>A0ABP0APA4_9PEZI</name>
<dbReference type="CDD" id="cd03443">
    <property type="entry name" value="PaaI_thioesterase"/>
    <property type="match status" value="1"/>
</dbReference>
<evidence type="ECO:0000313" key="3">
    <source>
        <dbReference type="EMBL" id="CAK7209089.1"/>
    </source>
</evidence>
<dbReference type="Pfam" id="PF03061">
    <property type="entry name" value="4HBT"/>
    <property type="match status" value="1"/>
</dbReference>
<protein>
    <recommendedName>
        <fullName evidence="2">Thioesterase domain-containing protein</fullName>
    </recommendedName>
</protein>
<dbReference type="EMBL" id="CAWUHC010000002">
    <property type="protein sequence ID" value="CAK7209089.1"/>
    <property type="molecule type" value="Genomic_DNA"/>
</dbReference>
<evidence type="ECO:0000256" key="1">
    <source>
        <dbReference type="SAM" id="MobiDB-lite"/>
    </source>
</evidence>
<dbReference type="SUPFAM" id="SSF54637">
    <property type="entry name" value="Thioesterase/thiol ester dehydrase-isomerase"/>
    <property type="match status" value="1"/>
</dbReference>
<dbReference type="PANTHER" id="PTHR47260:SF1">
    <property type="entry name" value="UPF0644 PROTEIN PB2B4.06"/>
    <property type="match status" value="1"/>
</dbReference>
<evidence type="ECO:0000259" key="2">
    <source>
        <dbReference type="Pfam" id="PF03061"/>
    </source>
</evidence>
<feature type="domain" description="Thioesterase" evidence="2">
    <location>
        <begin position="118"/>
        <end position="228"/>
    </location>
</feature>
<dbReference type="InterPro" id="IPR006683">
    <property type="entry name" value="Thioestr_dom"/>
</dbReference>
<gene>
    <name evidence="3" type="ORF">SBRCBS47491_000319</name>
</gene>
<accession>A0ABP0APA4</accession>
<feature type="region of interest" description="Disordered" evidence="1">
    <location>
        <begin position="74"/>
        <end position="96"/>
    </location>
</feature>
<dbReference type="Gene3D" id="3.10.129.10">
    <property type="entry name" value="Hotdog Thioesterase"/>
    <property type="match status" value="1"/>
</dbReference>
<organism evidence="3 4">
    <name type="scientific">Sporothrix bragantina</name>
    <dbReference type="NCBI Taxonomy" id="671064"/>
    <lineage>
        <taxon>Eukaryota</taxon>
        <taxon>Fungi</taxon>
        <taxon>Dikarya</taxon>
        <taxon>Ascomycota</taxon>
        <taxon>Pezizomycotina</taxon>
        <taxon>Sordariomycetes</taxon>
        <taxon>Sordariomycetidae</taxon>
        <taxon>Ophiostomatales</taxon>
        <taxon>Ophiostomataceae</taxon>
        <taxon>Sporothrix</taxon>
    </lineage>
</organism>
<keyword evidence="4" id="KW-1185">Reference proteome</keyword>
<proteinExistence type="predicted"/>
<feature type="compositionally biased region" description="Low complexity" evidence="1">
    <location>
        <begin position="76"/>
        <end position="94"/>
    </location>
</feature>
<reference evidence="3 4" key="1">
    <citation type="submission" date="2024-01" db="EMBL/GenBank/DDBJ databases">
        <authorList>
            <person name="Allen C."/>
            <person name="Tagirdzhanova G."/>
        </authorList>
    </citation>
    <scope>NUCLEOTIDE SEQUENCE [LARGE SCALE GENOMIC DNA]</scope>
</reference>
<comment type="caution">
    <text evidence="3">The sequence shown here is derived from an EMBL/GenBank/DDBJ whole genome shotgun (WGS) entry which is preliminary data.</text>
</comment>
<sequence>MRQSQSAEDAANHFRQQAWCAQILDAPGTIYALHSGRTARSEDSERMQSQDQLMYTALNNEDAVPNILAVYRDPEGPVASPASSSPPTSNENTGKSLRFPINAVSLMADLRDNVRGFNGYVHGGFLGTIMDEAMGTLIFTNYEYQAKKDDEADAEAERRGVKSTGWTVPPGIVDLRTGGLTMTASMKVSFRRPVSTPSTILTTASFNRLEGRKIFIDVAIRNEEGTVCTTCEGMWVSQAPMFKPTSEEATASKL</sequence>
<dbReference type="Proteomes" id="UP001642406">
    <property type="component" value="Unassembled WGS sequence"/>
</dbReference>
<evidence type="ECO:0000313" key="4">
    <source>
        <dbReference type="Proteomes" id="UP001642406"/>
    </source>
</evidence>
<dbReference type="PANTHER" id="PTHR47260">
    <property type="entry name" value="UPF0644 PROTEIN PB2B4.06"/>
    <property type="match status" value="1"/>
</dbReference>
<dbReference type="InterPro" id="IPR029069">
    <property type="entry name" value="HotDog_dom_sf"/>
</dbReference>